<dbReference type="RefSeq" id="WP_378038482.1">
    <property type="nucleotide sequence ID" value="NZ_JBHSIV010000031.1"/>
</dbReference>
<evidence type="ECO:0000313" key="5">
    <source>
        <dbReference type="EMBL" id="MFC5065146.1"/>
    </source>
</evidence>
<feature type="region of interest" description="Disordered" evidence="4">
    <location>
        <begin position="272"/>
        <end position="293"/>
    </location>
</feature>
<dbReference type="EC" id="1.-.-.-" evidence="5"/>
<keyword evidence="6" id="KW-1185">Reference proteome</keyword>
<name>A0ABV9YR89_9PSEU</name>
<dbReference type="InterPro" id="IPR002347">
    <property type="entry name" value="SDR_fam"/>
</dbReference>
<comment type="caution">
    <text evidence="5">The sequence shown here is derived from an EMBL/GenBank/DDBJ whole genome shotgun (WGS) entry which is preliminary data.</text>
</comment>
<accession>A0ABV9YR89</accession>
<dbReference type="PRINTS" id="PR00080">
    <property type="entry name" value="SDRFAMILY"/>
</dbReference>
<dbReference type="Pfam" id="PF00106">
    <property type="entry name" value="adh_short"/>
    <property type="match status" value="1"/>
</dbReference>
<proteinExistence type="inferred from homology"/>
<dbReference type="PRINTS" id="PR00081">
    <property type="entry name" value="GDHRDH"/>
</dbReference>
<gene>
    <name evidence="5" type="ORF">ACFPBZ_23220</name>
</gene>
<dbReference type="CDD" id="cd05233">
    <property type="entry name" value="SDR_c"/>
    <property type="match status" value="1"/>
</dbReference>
<dbReference type="SUPFAM" id="SSF51735">
    <property type="entry name" value="NAD(P)-binding Rossmann-fold domains"/>
    <property type="match status" value="1"/>
</dbReference>
<dbReference type="Proteomes" id="UP001595947">
    <property type="component" value="Unassembled WGS sequence"/>
</dbReference>
<evidence type="ECO:0000256" key="4">
    <source>
        <dbReference type="SAM" id="MobiDB-lite"/>
    </source>
</evidence>
<dbReference type="InterPro" id="IPR036291">
    <property type="entry name" value="NAD(P)-bd_dom_sf"/>
</dbReference>
<protein>
    <submittedName>
        <fullName evidence="5">SDR family NAD(P)-dependent oxidoreductase</fullName>
        <ecNumber evidence="5">1.-.-.-</ecNumber>
    </submittedName>
</protein>
<evidence type="ECO:0000256" key="3">
    <source>
        <dbReference type="RuleBase" id="RU000363"/>
    </source>
</evidence>
<dbReference type="GO" id="GO:0016491">
    <property type="term" value="F:oxidoreductase activity"/>
    <property type="evidence" value="ECO:0007669"/>
    <property type="project" value="UniProtKB-KW"/>
</dbReference>
<dbReference type="PANTHER" id="PTHR44196:SF1">
    <property type="entry name" value="DEHYDROGENASE_REDUCTASE SDR FAMILY MEMBER 7B"/>
    <property type="match status" value="1"/>
</dbReference>
<dbReference type="InterPro" id="IPR020904">
    <property type="entry name" value="Sc_DH/Rdtase_CS"/>
</dbReference>
<evidence type="ECO:0000256" key="1">
    <source>
        <dbReference type="ARBA" id="ARBA00006484"/>
    </source>
</evidence>
<dbReference type="EMBL" id="JBHSIV010000031">
    <property type="protein sequence ID" value="MFC5065146.1"/>
    <property type="molecule type" value="Genomic_DNA"/>
</dbReference>
<reference evidence="6" key="1">
    <citation type="journal article" date="2019" name="Int. J. Syst. Evol. Microbiol.">
        <title>The Global Catalogue of Microorganisms (GCM) 10K type strain sequencing project: providing services to taxonomists for standard genome sequencing and annotation.</title>
        <authorList>
            <consortium name="The Broad Institute Genomics Platform"/>
            <consortium name="The Broad Institute Genome Sequencing Center for Infectious Disease"/>
            <person name="Wu L."/>
            <person name="Ma J."/>
        </authorList>
    </citation>
    <scope>NUCLEOTIDE SEQUENCE [LARGE SCALE GENOMIC DNA]</scope>
    <source>
        <strain evidence="6">CGMCC 4.7093</strain>
    </source>
</reference>
<sequence>MTRTGRSGGALVLGASRGLGLLIATELGRAGYDLAVLARSAEELEESRPELEATGAQVTTLPADLSVRAEAEACVDEAVRALGELDVVIANAGVIQVGPLEAIPVDDLVHVHDNVFWATVYPVLRAVEAMRPRGRGRIGIVGSVGGAVPVPHLLAYSAAKFAVRGFSEGLRTELAPHGITVTTLMPGLMRTGSPPNAQVAGDREREYRWFAALDSLPLVSTSAPHAARTIVAATLAGRAERFLTPAAMVGARVHGLAPGLTTRLSGLVARILPGPGPNPEAPRPGHDLPPQPRWFRALTALTGRAQADHQPSGTGRS</sequence>
<organism evidence="5 6">
    <name type="scientific">Actinomycetospora atypica</name>
    <dbReference type="NCBI Taxonomy" id="1290095"/>
    <lineage>
        <taxon>Bacteria</taxon>
        <taxon>Bacillati</taxon>
        <taxon>Actinomycetota</taxon>
        <taxon>Actinomycetes</taxon>
        <taxon>Pseudonocardiales</taxon>
        <taxon>Pseudonocardiaceae</taxon>
        <taxon>Actinomycetospora</taxon>
    </lineage>
</organism>
<keyword evidence="2 5" id="KW-0560">Oxidoreductase</keyword>
<dbReference type="Gene3D" id="3.40.50.720">
    <property type="entry name" value="NAD(P)-binding Rossmann-like Domain"/>
    <property type="match status" value="1"/>
</dbReference>
<comment type="similarity">
    <text evidence="1 3">Belongs to the short-chain dehydrogenases/reductases (SDR) family.</text>
</comment>
<evidence type="ECO:0000313" key="6">
    <source>
        <dbReference type="Proteomes" id="UP001595947"/>
    </source>
</evidence>
<dbReference type="PROSITE" id="PS00061">
    <property type="entry name" value="ADH_SHORT"/>
    <property type="match status" value="1"/>
</dbReference>
<evidence type="ECO:0000256" key="2">
    <source>
        <dbReference type="ARBA" id="ARBA00023002"/>
    </source>
</evidence>
<feature type="compositionally biased region" description="Pro residues" evidence="4">
    <location>
        <begin position="274"/>
        <end position="292"/>
    </location>
</feature>
<dbReference type="PANTHER" id="PTHR44196">
    <property type="entry name" value="DEHYDROGENASE/REDUCTASE SDR FAMILY MEMBER 7B"/>
    <property type="match status" value="1"/>
</dbReference>